<keyword evidence="3" id="KW-0479">Metal-binding</keyword>
<dbReference type="AlphaFoldDB" id="W4K439"/>
<evidence type="ECO:0000256" key="4">
    <source>
        <dbReference type="ARBA" id="ARBA00023002"/>
    </source>
</evidence>
<dbReference type="InterPro" id="IPR036314">
    <property type="entry name" value="SOD_C_sf"/>
</dbReference>
<dbReference type="Gene3D" id="3.55.40.20">
    <property type="entry name" value="Iron/manganese superoxide dismutase, C-terminal domain"/>
    <property type="match status" value="1"/>
</dbReference>
<keyword evidence="4" id="KW-0560">Oxidoreductase</keyword>
<feature type="compositionally biased region" description="Polar residues" evidence="5">
    <location>
        <begin position="1"/>
        <end position="10"/>
    </location>
</feature>
<organism evidence="7 8">
    <name type="scientific">Heterobasidion irregulare (strain TC 32-1)</name>
    <dbReference type="NCBI Taxonomy" id="747525"/>
    <lineage>
        <taxon>Eukaryota</taxon>
        <taxon>Fungi</taxon>
        <taxon>Dikarya</taxon>
        <taxon>Basidiomycota</taxon>
        <taxon>Agaricomycotina</taxon>
        <taxon>Agaricomycetes</taxon>
        <taxon>Russulales</taxon>
        <taxon>Bondarzewiaceae</taxon>
        <taxon>Heterobasidion</taxon>
        <taxon>Heterobasidion annosum species complex</taxon>
    </lineage>
</organism>
<evidence type="ECO:0000256" key="2">
    <source>
        <dbReference type="ARBA" id="ARBA00012682"/>
    </source>
</evidence>
<dbReference type="PANTHER" id="PTHR11404:SF6">
    <property type="entry name" value="SUPEROXIDE DISMUTASE [MN], MITOCHONDRIAL"/>
    <property type="match status" value="1"/>
</dbReference>
<feature type="compositionally biased region" description="Basic and acidic residues" evidence="5">
    <location>
        <begin position="107"/>
        <end position="119"/>
    </location>
</feature>
<feature type="region of interest" description="Disordered" evidence="5">
    <location>
        <begin position="96"/>
        <end position="170"/>
    </location>
</feature>
<feature type="compositionally biased region" description="Polar residues" evidence="5">
    <location>
        <begin position="131"/>
        <end position="148"/>
    </location>
</feature>
<comment type="similarity">
    <text evidence="1">Belongs to the iron/manganese superoxide dismutase family.</text>
</comment>
<sequence>MTRTVSPTHTQRLERGGLQRVEHHAIDRHGGAGAKDSVHVETQHLRAEHVRGGGEVDCAGDQQRAGTEDGEDVGVVCFCPPQVHRDVRRVPTEDKFHQLGPGYVKGQHAEGHVGEEREGAQAGHGAEHLQYGQQGRSKVRKSTGQSQVEGVGGRAQKPGSDGIGSGPHACQLGKQMQTHLRREGFNPTTKKLEIVTTANQDPLISHTPIIGVDIWEHRLLTAFYLQYKNVKPDYLNAIWNVDTLEVALSAEHNTKTTSNAGGAGASI</sequence>
<feature type="region of interest" description="Disordered" evidence="5">
    <location>
        <begin position="1"/>
        <end position="20"/>
    </location>
</feature>
<dbReference type="GO" id="GO:0004784">
    <property type="term" value="F:superoxide dismutase activity"/>
    <property type="evidence" value="ECO:0007669"/>
    <property type="project" value="UniProtKB-EC"/>
</dbReference>
<feature type="domain" description="Manganese/iron superoxide dismutase C-terminal" evidence="6">
    <location>
        <begin position="188"/>
        <end position="241"/>
    </location>
</feature>
<proteinExistence type="inferred from homology"/>
<dbReference type="Pfam" id="PF02777">
    <property type="entry name" value="Sod_Fe_C"/>
    <property type="match status" value="1"/>
</dbReference>
<dbReference type="EC" id="1.15.1.1" evidence="2"/>
<dbReference type="InParanoid" id="W4K439"/>
<evidence type="ECO:0000256" key="5">
    <source>
        <dbReference type="SAM" id="MobiDB-lite"/>
    </source>
</evidence>
<dbReference type="GeneID" id="20666529"/>
<evidence type="ECO:0000313" key="8">
    <source>
        <dbReference type="Proteomes" id="UP000030671"/>
    </source>
</evidence>
<dbReference type="eggNOG" id="KOG0876">
    <property type="taxonomic scope" value="Eukaryota"/>
</dbReference>
<dbReference type="RefSeq" id="XP_009548631.1">
    <property type="nucleotide sequence ID" value="XM_009550336.1"/>
</dbReference>
<gene>
    <name evidence="7" type="primary">mnsod2</name>
    <name evidence="7" type="ORF">HETIRDRAFT_116985</name>
</gene>
<reference evidence="7 8" key="1">
    <citation type="journal article" date="2012" name="New Phytol.">
        <title>Insight into trade-off between wood decay and parasitism from the genome of a fungal forest pathogen.</title>
        <authorList>
            <person name="Olson A."/>
            <person name="Aerts A."/>
            <person name="Asiegbu F."/>
            <person name="Belbahri L."/>
            <person name="Bouzid O."/>
            <person name="Broberg A."/>
            <person name="Canback B."/>
            <person name="Coutinho P.M."/>
            <person name="Cullen D."/>
            <person name="Dalman K."/>
            <person name="Deflorio G."/>
            <person name="van Diepen L.T."/>
            <person name="Dunand C."/>
            <person name="Duplessis S."/>
            <person name="Durling M."/>
            <person name="Gonthier P."/>
            <person name="Grimwood J."/>
            <person name="Fossdal C.G."/>
            <person name="Hansson D."/>
            <person name="Henrissat B."/>
            <person name="Hietala A."/>
            <person name="Himmelstrand K."/>
            <person name="Hoffmeister D."/>
            <person name="Hogberg N."/>
            <person name="James T.Y."/>
            <person name="Karlsson M."/>
            <person name="Kohler A."/>
            <person name="Kues U."/>
            <person name="Lee Y.H."/>
            <person name="Lin Y.C."/>
            <person name="Lind M."/>
            <person name="Lindquist E."/>
            <person name="Lombard V."/>
            <person name="Lucas S."/>
            <person name="Lunden K."/>
            <person name="Morin E."/>
            <person name="Murat C."/>
            <person name="Park J."/>
            <person name="Raffaello T."/>
            <person name="Rouze P."/>
            <person name="Salamov A."/>
            <person name="Schmutz J."/>
            <person name="Solheim H."/>
            <person name="Stahlberg J."/>
            <person name="Velez H."/>
            <person name="de Vries R.P."/>
            <person name="Wiebenga A."/>
            <person name="Woodward S."/>
            <person name="Yakovlev I."/>
            <person name="Garbelotto M."/>
            <person name="Martin F."/>
            <person name="Grigoriev I.V."/>
            <person name="Stenlid J."/>
        </authorList>
    </citation>
    <scope>NUCLEOTIDE SEQUENCE [LARGE SCALE GENOMIC DNA]</scope>
    <source>
        <strain evidence="7 8">TC 32-1</strain>
    </source>
</reference>
<dbReference type="InterPro" id="IPR019832">
    <property type="entry name" value="Mn/Fe_SOD_C"/>
</dbReference>
<dbReference type="HOGENOM" id="CLU_1042281_0_0_1"/>
<dbReference type="OrthoDB" id="239262at2759"/>
<dbReference type="InterPro" id="IPR050265">
    <property type="entry name" value="Fe/Mn_Superoxide_Dismutase"/>
</dbReference>
<dbReference type="STRING" id="747525.W4K439"/>
<feature type="compositionally biased region" description="Basic and acidic residues" evidence="5">
    <location>
        <begin position="11"/>
        <end position="20"/>
    </location>
</feature>
<name>W4K439_HETIT</name>
<evidence type="ECO:0000256" key="3">
    <source>
        <dbReference type="ARBA" id="ARBA00022723"/>
    </source>
</evidence>
<evidence type="ECO:0000313" key="7">
    <source>
        <dbReference type="EMBL" id="ETW80110.1"/>
    </source>
</evidence>
<dbReference type="GO" id="GO:0005739">
    <property type="term" value="C:mitochondrion"/>
    <property type="evidence" value="ECO:0007669"/>
    <property type="project" value="TreeGrafter"/>
</dbReference>
<dbReference type="GO" id="GO:0030145">
    <property type="term" value="F:manganese ion binding"/>
    <property type="evidence" value="ECO:0007669"/>
    <property type="project" value="TreeGrafter"/>
</dbReference>
<evidence type="ECO:0000259" key="6">
    <source>
        <dbReference type="Pfam" id="PF02777"/>
    </source>
</evidence>
<dbReference type="KEGG" id="hir:HETIRDRAFT_116985"/>
<dbReference type="SUPFAM" id="SSF54719">
    <property type="entry name" value="Fe,Mn superoxide dismutase (SOD), C-terminal domain"/>
    <property type="match status" value="1"/>
</dbReference>
<protein>
    <recommendedName>
        <fullName evidence="2">superoxide dismutase</fullName>
        <ecNumber evidence="2">1.15.1.1</ecNumber>
    </recommendedName>
</protein>
<dbReference type="PANTHER" id="PTHR11404">
    <property type="entry name" value="SUPEROXIDE DISMUTASE 2"/>
    <property type="match status" value="1"/>
</dbReference>
<dbReference type="EMBL" id="KI925460">
    <property type="protein sequence ID" value="ETW80110.1"/>
    <property type="molecule type" value="Genomic_DNA"/>
</dbReference>
<evidence type="ECO:0000256" key="1">
    <source>
        <dbReference type="ARBA" id="ARBA00008714"/>
    </source>
</evidence>
<keyword evidence="8" id="KW-1185">Reference proteome</keyword>
<accession>W4K439</accession>
<dbReference type="Proteomes" id="UP000030671">
    <property type="component" value="Unassembled WGS sequence"/>
</dbReference>